<dbReference type="OrthoDB" id="10482739at2759"/>
<dbReference type="EMBL" id="LSSL01005430">
    <property type="protein sequence ID" value="OLY78832.1"/>
    <property type="molecule type" value="Genomic_DNA"/>
</dbReference>
<dbReference type="AlphaFoldDB" id="A0A1R0GPK0"/>
<reference evidence="1 2" key="1">
    <citation type="journal article" date="2016" name="Mol. Biol. Evol.">
        <title>Genome-Wide Survey of Gut Fungi (Harpellales) Reveals the First Horizontally Transferred Ubiquitin Gene from a Mosquito Host.</title>
        <authorList>
            <person name="Wang Y."/>
            <person name="White M.M."/>
            <person name="Kvist S."/>
            <person name="Moncalvo J.M."/>
        </authorList>
    </citation>
    <scope>NUCLEOTIDE SEQUENCE [LARGE SCALE GENOMIC DNA]</scope>
    <source>
        <strain evidence="1 2">ALG-7-W6</strain>
    </source>
</reference>
<sequence>MGCRRPQMAPVAHGEQSKIWVDLDITVLKHKTLYTYPSRSIKISVNIKNENEIPEILNVMDLKVNLA</sequence>
<proteinExistence type="predicted"/>
<protein>
    <submittedName>
        <fullName evidence="1">Uncharacterized protein</fullName>
    </submittedName>
</protein>
<gene>
    <name evidence="1" type="ORF">AYI68_g7112</name>
</gene>
<evidence type="ECO:0000313" key="1">
    <source>
        <dbReference type="EMBL" id="OLY78832.1"/>
    </source>
</evidence>
<comment type="caution">
    <text evidence="1">The sequence shown here is derived from an EMBL/GenBank/DDBJ whole genome shotgun (WGS) entry which is preliminary data.</text>
</comment>
<accession>A0A1R0GPK0</accession>
<dbReference type="Proteomes" id="UP000187455">
    <property type="component" value="Unassembled WGS sequence"/>
</dbReference>
<name>A0A1R0GPK0_9FUNG</name>
<keyword evidence="2" id="KW-1185">Reference proteome</keyword>
<evidence type="ECO:0000313" key="2">
    <source>
        <dbReference type="Proteomes" id="UP000187455"/>
    </source>
</evidence>
<organism evidence="1 2">
    <name type="scientific">Smittium mucronatum</name>
    <dbReference type="NCBI Taxonomy" id="133383"/>
    <lineage>
        <taxon>Eukaryota</taxon>
        <taxon>Fungi</taxon>
        <taxon>Fungi incertae sedis</taxon>
        <taxon>Zoopagomycota</taxon>
        <taxon>Kickxellomycotina</taxon>
        <taxon>Harpellomycetes</taxon>
        <taxon>Harpellales</taxon>
        <taxon>Legeriomycetaceae</taxon>
        <taxon>Smittium</taxon>
    </lineage>
</organism>